<gene>
    <name evidence="2" type="ORF">AVDCRST_MAG25-2702</name>
</gene>
<feature type="transmembrane region" description="Helical" evidence="1">
    <location>
        <begin position="211"/>
        <end position="228"/>
    </location>
</feature>
<dbReference type="PANTHER" id="PTHR33802:SF1">
    <property type="entry name" value="XK-RELATED PROTEIN"/>
    <property type="match status" value="1"/>
</dbReference>
<dbReference type="PANTHER" id="PTHR33802">
    <property type="entry name" value="SI:CH211-161H7.5-RELATED"/>
    <property type="match status" value="1"/>
</dbReference>
<accession>A0A6J4RXL0</accession>
<protein>
    <recommendedName>
        <fullName evidence="3">Tryptophan-rich sensory protein</fullName>
    </recommendedName>
</protein>
<sequence length="273" mass="27898">MGEETAGDLARQAANVAGALFQAGTTFFAAAAIREQTGQSTPLIEPALYAFGIWGLIFSLSLAYALYAALPSRRKDPVLRRIGWFTATAFFCIGAWSLFVPAGRLLLALSMLSIAFACLLVAYLRLARSHPGNASAATRWIAAPTVGIYLGWMTAANVVSVDSEAVRFGLVRGGGFGEALLGSVLLLAGAGLAAAIILAGKTGTSRAPQLHLSYAATVLWALFGIVVAQYDASLLTTGTAVVSALIVALVALGAPRTGRAPGVPGSATGSGVA</sequence>
<feature type="transmembrane region" description="Helical" evidence="1">
    <location>
        <begin position="136"/>
        <end position="159"/>
    </location>
</feature>
<organism evidence="2">
    <name type="scientific">uncultured Rubrobacteraceae bacterium</name>
    <dbReference type="NCBI Taxonomy" id="349277"/>
    <lineage>
        <taxon>Bacteria</taxon>
        <taxon>Bacillati</taxon>
        <taxon>Actinomycetota</taxon>
        <taxon>Rubrobacteria</taxon>
        <taxon>Rubrobacterales</taxon>
        <taxon>Rubrobacteraceae</taxon>
        <taxon>environmental samples</taxon>
    </lineage>
</organism>
<evidence type="ECO:0008006" key="3">
    <source>
        <dbReference type="Google" id="ProtNLM"/>
    </source>
</evidence>
<keyword evidence="1" id="KW-1133">Transmembrane helix</keyword>
<evidence type="ECO:0000313" key="2">
    <source>
        <dbReference type="EMBL" id="CAA9479929.1"/>
    </source>
</evidence>
<feature type="transmembrane region" description="Helical" evidence="1">
    <location>
        <begin position="47"/>
        <end position="70"/>
    </location>
</feature>
<dbReference type="InterPro" id="IPR038330">
    <property type="entry name" value="TspO/MBR-related_sf"/>
</dbReference>
<proteinExistence type="predicted"/>
<feature type="transmembrane region" description="Helical" evidence="1">
    <location>
        <begin position="82"/>
        <end position="99"/>
    </location>
</feature>
<keyword evidence="1" id="KW-0812">Transmembrane</keyword>
<name>A0A6J4RXL0_9ACTN</name>
<keyword evidence="1" id="KW-0472">Membrane</keyword>
<feature type="transmembrane region" description="Helical" evidence="1">
    <location>
        <begin position="234"/>
        <end position="254"/>
    </location>
</feature>
<dbReference type="Gene3D" id="1.20.1260.100">
    <property type="entry name" value="TspO/MBR protein"/>
    <property type="match status" value="1"/>
</dbReference>
<feature type="transmembrane region" description="Helical" evidence="1">
    <location>
        <begin position="105"/>
        <end position="124"/>
    </location>
</feature>
<dbReference type="EMBL" id="CADCVI010000180">
    <property type="protein sequence ID" value="CAA9479929.1"/>
    <property type="molecule type" value="Genomic_DNA"/>
</dbReference>
<feature type="transmembrane region" description="Helical" evidence="1">
    <location>
        <begin position="179"/>
        <end position="199"/>
    </location>
</feature>
<evidence type="ECO:0000256" key="1">
    <source>
        <dbReference type="SAM" id="Phobius"/>
    </source>
</evidence>
<dbReference type="AlphaFoldDB" id="A0A6J4RXL0"/>
<reference evidence="2" key="1">
    <citation type="submission" date="2020-02" db="EMBL/GenBank/DDBJ databases">
        <authorList>
            <person name="Meier V. D."/>
        </authorList>
    </citation>
    <scope>NUCLEOTIDE SEQUENCE</scope>
    <source>
        <strain evidence="2">AVDCRST_MAG25</strain>
    </source>
</reference>